<reference evidence="1" key="1">
    <citation type="journal article" date="2016" name="Sci. Rep.">
        <title>Genomics of high molecular weight plasmids isolated from an on-farm biopurification system.</title>
        <authorList>
            <person name="Martini M.C."/>
            <person name="Wibberg D."/>
            <person name="Lozano M."/>
            <person name="Torres Tejerizo G."/>
            <person name="Albicoro F.J."/>
            <person name="Jaenicke S."/>
            <person name="van Elsas J.D."/>
            <person name="Petroni A."/>
            <person name="Garcillan-Barcia M.P."/>
            <person name="de la Cruz F."/>
            <person name="Schluter A."/>
            <person name="Puhler A."/>
            <person name="Pistorio M."/>
            <person name="Lagares A."/>
            <person name="Del Papa M.F."/>
        </authorList>
    </citation>
    <scope>NUCLEOTIDE SEQUENCE</scope>
    <source>
        <plasmid evidence="1">pMC2</plasmid>
    </source>
</reference>
<organism evidence="1">
    <name type="scientific">biofilter metagenome</name>
    <dbReference type="NCBI Taxonomy" id="1070537"/>
    <lineage>
        <taxon>unclassified sequences</taxon>
        <taxon>metagenomes</taxon>
        <taxon>ecological metagenomes</taxon>
    </lineage>
</organism>
<dbReference type="InterPro" id="IPR015947">
    <property type="entry name" value="PUA-like_sf"/>
</dbReference>
<dbReference type="CDD" id="cd06554">
    <property type="entry name" value="ASCH_ASC-1_like"/>
    <property type="match status" value="1"/>
</dbReference>
<sequence>MMCISIRQPWAWLIVRPDLAGEARAQGAANGELKDIENRTWPTRYRGPLLIHAAKGMTRAEYEDAQDPLYHAGGPVITLPAFDQLQRGGIVGVAALVDCVPPALRESWWHMDSQFGHRLAGVRPLPFFPCKGALGIFDMPWPPAGQKSGGAAC</sequence>
<name>A0A193SBM5_9ZZZZ</name>
<dbReference type="EMBL" id="LT158602">
    <property type="protein sequence ID" value="CVK35495.1"/>
    <property type="molecule type" value="Genomic_DNA"/>
</dbReference>
<accession>A0A193SBM5</accession>
<dbReference type="AlphaFoldDB" id="A0A193SBM5"/>
<dbReference type="SUPFAM" id="SSF88697">
    <property type="entry name" value="PUA domain-like"/>
    <property type="match status" value="1"/>
</dbReference>
<evidence type="ECO:0000313" key="1">
    <source>
        <dbReference type="EMBL" id="CVK35495.1"/>
    </source>
</evidence>
<gene>
    <name evidence="1" type="ORF">MCM2015_pMC2_3</name>
</gene>
<proteinExistence type="predicted"/>
<protein>
    <recommendedName>
        <fullName evidence="2">ASCH domain-containing protein</fullName>
    </recommendedName>
</protein>
<geneLocation type="plasmid" evidence="1">
    <name>pMC2</name>
</geneLocation>
<dbReference type="Gene3D" id="2.30.130.30">
    <property type="entry name" value="Hypothetical protein"/>
    <property type="match status" value="1"/>
</dbReference>
<evidence type="ECO:0008006" key="2">
    <source>
        <dbReference type="Google" id="ProtNLM"/>
    </source>
</evidence>
<keyword evidence="1" id="KW-0614">Plasmid</keyword>